<sequence>MTDVARSFGLYSVLSCSPGVLGYTHTTFEPINKIREIGLDMGGTSTKFSVFDGRYETYFKSTTAALAMSAVGYQSGLFFTRSKSAGASPGPAYLPKDGLLAHWARPQLLINFISLSSVRRRLSQCFPLIWNGYCIQAARTRIKIR</sequence>
<reference evidence="3 4" key="3">
    <citation type="journal article" date="2017" name="G3 (Bethesda)">
        <title>Comparative analysis highlights variable genome content of wheat rusts and divergence of the mating loci.</title>
        <authorList>
            <person name="Cuomo C.A."/>
            <person name="Bakkeren G."/>
            <person name="Khalil H.B."/>
            <person name="Panwar V."/>
            <person name="Joly D."/>
            <person name="Linning R."/>
            <person name="Sakthikumar S."/>
            <person name="Song X."/>
            <person name="Adiconis X."/>
            <person name="Fan L."/>
            <person name="Goldberg J.M."/>
            <person name="Levin J.Z."/>
            <person name="Young S."/>
            <person name="Zeng Q."/>
            <person name="Anikster Y."/>
            <person name="Bruce M."/>
            <person name="Wang M."/>
            <person name="Yin C."/>
            <person name="McCallum B."/>
            <person name="Szabo L.J."/>
            <person name="Hulbert S."/>
            <person name="Chen X."/>
            <person name="Fellers J.P."/>
        </authorList>
    </citation>
    <scope>NUCLEOTIDE SEQUENCE</scope>
    <source>
        <strain evidence="4">Isolate 1-1 / race 1 (BBBD)</strain>
        <strain evidence="3">isolate 1-1 / race 1 (BBBD)</strain>
    </source>
</reference>
<organism evidence="2">
    <name type="scientific">Puccinia triticina (isolate 1-1 / race 1 (BBBD))</name>
    <name type="common">Brown leaf rust fungus</name>
    <dbReference type="NCBI Taxonomy" id="630390"/>
    <lineage>
        <taxon>Eukaryota</taxon>
        <taxon>Fungi</taxon>
        <taxon>Dikarya</taxon>
        <taxon>Basidiomycota</taxon>
        <taxon>Pucciniomycotina</taxon>
        <taxon>Pucciniomycetes</taxon>
        <taxon>Pucciniales</taxon>
        <taxon>Pucciniaceae</taxon>
        <taxon>Puccinia</taxon>
    </lineage>
</organism>
<dbReference type="STRING" id="630390.A0A180G4Y2"/>
<dbReference type="OrthoDB" id="3643at2759"/>
<proteinExistence type="predicted"/>
<evidence type="ECO:0000259" key="1">
    <source>
        <dbReference type="Pfam" id="PF01968"/>
    </source>
</evidence>
<dbReference type="EnsemblFungi" id="PTTG_29416-t43_1">
    <property type="protein sequence ID" value="PTTG_29416-t43_1-p1"/>
    <property type="gene ID" value="PTTG_29416"/>
</dbReference>
<reference evidence="2" key="1">
    <citation type="submission" date="2009-11" db="EMBL/GenBank/DDBJ databases">
        <authorList>
            <consortium name="The Broad Institute Genome Sequencing Platform"/>
            <person name="Ward D."/>
            <person name="Feldgarden M."/>
            <person name="Earl A."/>
            <person name="Young S.K."/>
            <person name="Zeng Q."/>
            <person name="Koehrsen M."/>
            <person name="Alvarado L."/>
            <person name="Berlin A."/>
            <person name="Bochicchio J."/>
            <person name="Borenstein D."/>
            <person name="Chapman S.B."/>
            <person name="Chen Z."/>
            <person name="Engels R."/>
            <person name="Freedman E."/>
            <person name="Gellesch M."/>
            <person name="Goldberg J."/>
            <person name="Griggs A."/>
            <person name="Gujja S."/>
            <person name="Heilman E."/>
            <person name="Heiman D."/>
            <person name="Hepburn T."/>
            <person name="Howarth C."/>
            <person name="Jen D."/>
            <person name="Larson L."/>
            <person name="Lewis B."/>
            <person name="Mehta T."/>
            <person name="Park D."/>
            <person name="Pearson M."/>
            <person name="Roberts A."/>
            <person name="Saif S."/>
            <person name="Shea T."/>
            <person name="Shenoy N."/>
            <person name="Sisk P."/>
            <person name="Stolte C."/>
            <person name="Sykes S."/>
            <person name="Thomson T."/>
            <person name="Walk T."/>
            <person name="White J."/>
            <person name="Yandava C."/>
            <person name="Izard J."/>
            <person name="Baranova O.V."/>
            <person name="Blanton J.M."/>
            <person name="Tanner A.C."/>
            <person name="Dewhirst F.E."/>
            <person name="Haas B."/>
            <person name="Nusbaum C."/>
            <person name="Birren B."/>
        </authorList>
    </citation>
    <scope>NUCLEOTIDE SEQUENCE [LARGE SCALE GENOMIC DNA]</scope>
    <source>
        <strain evidence="2">1-1 BBBD Race 1</strain>
    </source>
</reference>
<feature type="domain" description="Hydantoinase A/oxoprolinase" evidence="1">
    <location>
        <begin position="19"/>
        <end position="93"/>
    </location>
</feature>
<name>A0A180G4Y2_PUCT1</name>
<dbReference type="InterPro" id="IPR002821">
    <property type="entry name" value="Hydantoinase_A"/>
</dbReference>
<dbReference type="AlphaFoldDB" id="A0A180G4Y2"/>
<evidence type="ECO:0000313" key="2">
    <source>
        <dbReference type="EMBL" id="OAV87482.1"/>
    </source>
</evidence>
<dbReference type="GO" id="GO:0016787">
    <property type="term" value="F:hydrolase activity"/>
    <property type="evidence" value="ECO:0007669"/>
    <property type="project" value="InterPro"/>
</dbReference>
<evidence type="ECO:0000313" key="4">
    <source>
        <dbReference type="Proteomes" id="UP000005240"/>
    </source>
</evidence>
<gene>
    <name evidence="2" type="ORF">PTTG_29416</name>
</gene>
<reference evidence="3" key="4">
    <citation type="submission" date="2025-05" db="UniProtKB">
        <authorList>
            <consortium name="EnsemblFungi"/>
        </authorList>
    </citation>
    <scope>IDENTIFICATION</scope>
    <source>
        <strain evidence="3">isolate 1-1 / race 1 (BBBD)</strain>
    </source>
</reference>
<accession>A0A180G4Y2</accession>
<dbReference type="VEuPathDB" id="FungiDB:PTTG_29416"/>
<protein>
    <submittedName>
        <fullName evidence="3">Hydantoinase_A domain-containing protein</fullName>
    </submittedName>
</protein>
<evidence type="ECO:0000313" key="3">
    <source>
        <dbReference type="EnsemblFungi" id="PTTG_29416-t43_1-p1"/>
    </source>
</evidence>
<reference evidence="2" key="2">
    <citation type="submission" date="2016-05" db="EMBL/GenBank/DDBJ databases">
        <title>Comparative analysis highlights variable genome content of wheat rusts and divergence of the mating loci.</title>
        <authorList>
            <person name="Cuomo C.A."/>
            <person name="Bakkeren G."/>
            <person name="Szabo L."/>
            <person name="Khalil H."/>
            <person name="Joly D."/>
            <person name="Goldberg J."/>
            <person name="Young S."/>
            <person name="Zeng Q."/>
            <person name="Fellers J."/>
        </authorList>
    </citation>
    <scope>NUCLEOTIDE SEQUENCE [LARGE SCALE GENOMIC DNA]</scope>
    <source>
        <strain evidence="2">1-1 BBBD Race 1</strain>
    </source>
</reference>
<keyword evidence="4" id="KW-1185">Reference proteome</keyword>
<dbReference type="EMBL" id="ADAS02000387">
    <property type="protein sequence ID" value="OAV87482.1"/>
    <property type="molecule type" value="Genomic_DNA"/>
</dbReference>
<dbReference type="Pfam" id="PF01968">
    <property type="entry name" value="Hydantoinase_A"/>
    <property type="match status" value="1"/>
</dbReference>
<dbReference type="Proteomes" id="UP000005240">
    <property type="component" value="Unassembled WGS sequence"/>
</dbReference>